<evidence type="ECO:0000259" key="8">
    <source>
        <dbReference type="PROSITE" id="PS50885"/>
    </source>
</evidence>
<proteinExistence type="inferred from homology"/>
<feature type="region of interest" description="Disordered" evidence="5">
    <location>
        <begin position="533"/>
        <end position="560"/>
    </location>
</feature>
<keyword evidence="1" id="KW-0488">Methylation</keyword>
<accession>A0ABT9SCU4</accession>
<sequence>MLALAAVMAVLGIVGMQRLNQSADLITDRALVKERLAALWLKDTGKNSVRTFSLVASNDADVQALLQKEMSSTSNAISETQKRLEAMLDTPEEKALSADIQAKRTAYIALRTSILKLKEANQLVEAKALTSGKLVPALATYEASVSAMLEHQKSVIDQSAKDINSLYQSACWTLIALASVALAIGAAVAWWLTQGITQPLREALAFAQTVASGDLRSAVTAQASDETGQLLEALGKMQESLAAVVSVVRNGTHTIATASREIAAGNQDLSSRTEEQASSLEQTAASMEELTSTVKQNAENARQANQLSASASDIAVRGGSIVSQVVNTMTAIDGSSKKIVDIISVIDGIAFQTNILALNAAVEAARAGEQGRGFAVVASEVRNLAQRSAAAAKEIKGLIDTSVGNVNAGTALVDEAGRTMGQIVDSVQRVTDIMGEITAASQEQTTGIEQINQAITQMDQVTQQNAALVEEAAAAASSLQEQAHSLVQTVSVFKLAEQAYADAPAPNETAVPMRVAHVTRAQSRNLKLVAAAAPEAAAPHKPASRPMTSPALPSDEWATF</sequence>
<evidence type="ECO:0000259" key="7">
    <source>
        <dbReference type="PROSITE" id="PS50111"/>
    </source>
</evidence>
<keyword evidence="3" id="KW-0807">Transducer</keyword>
<dbReference type="InterPro" id="IPR003660">
    <property type="entry name" value="HAMP_dom"/>
</dbReference>
<dbReference type="PANTHER" id="PTHR43531:SF14">
    <property type="entry name" value="METHYL-ACCEPTING CHEMOTAXIS PROTEIN I-RELATED"/>
    <property type="match status" value="1"/>
</dbReference>
<dbReference type="InterPro" id="IPR047347">
    <property type="entry name" value="YvaQ-like_sensor"/>
</dbReference>
<organism evidence="9 10">
    <name type="scientific">Variovorax ginsengisoli</name>
    <dbReference type="NCBI Taxonomy" id="363844"/>
    <lineage>
        <taxon>Bacteria</taxon>
        <taxon>Pseudomonadati</taxon>
        <taxon>Pseudomonadota</taxon>
        <taxon>Betaproteobacteria</taxon>
        <taxon>Burkholderiales</taxon>
        <taxon>Comamonadaceae</taxon>
        <taxon>Variovorax</taxon>
    </lineage>
</organism>
<dbReference type="InterPro" id="IPR024478">
    <property type="entry name" value="HlyB_4HB_MCP"/>
</dbReference>
<feature type="domain" description="Methyl-accepting transducer" evidence="7">
    <location>
        <begin position="251"/>
        <end position="480"/>
    </location>
</feature>
<evidence type="ECO:0000256" key="5">
    <source>
        <dbReference type="SAM" id="MobiDB-lite"/>
    </source>
</evidence>
<comment type="similarity">
    <text evidence="2">Belongs to the methyl-accepting chemotaxis (MCP) protein family.</text>
</comment>
<evidence type="ECO:0000256" key="6">
    <source>
        <dbReference type="SAM" id="Phobius"/>
    </source>
</evidence>
<dbReference type="SUPFAM" id="SSF58104">
    <property type="entry name" value="Methyl-accepting chemotaxis protein (MCP) signaling domain"/>
    <property type="match status" value="1"/>
</dbReference>
<dbReference type="EMBL" id="JAUSRO010000016">
    <property type="protein sequence ID" value="MDP9902159.1"/>
    <property type="molecule type" value="Genomic_DNA"/>
</dbReference>
<dbReference type="Pfam" id="PF12729">
    <property type="entry name" value="4HB_MCP_1"/>
    <property type="match status" value="1"/>
</dbReference>
<dbReference type="InterPro" id="IPR004090">
    <property type="entry name" value="Chemotax_Me-accpt_rcpt"/>
</dbReference>
<dbReference type="Proteomes" id="UP001226867">
    <property type="component" value="Unassembled WGS sequence"/>
</dbReference>
<dbReference type="SMART" id="SM00304">
    <property type="entry name" value="HAMP"/>
    <property type="match status" value="1"/>
</dbReference>
<evidence type="ECO:0000256" key="2">
    <source>
        <dbReference type="ARBA" id="ARBA00029447"/>
    </source>
</evidence>
<evidence type="ECO:0000313" key="10">
    <source>
        <dbReference type="Proteomes" id="UP001226867"/>
    </source>
</evidence>
<keyword evidence="10" id="KW-1185">Reference proteome</keyword>
<dbReference type="CDD" id="cd11386">
    <property type="entry name" value="MCP_signal"/>
    <property type="match status" value="1"/>
</dbReference>
<keyword evidence="6" id="KW-1133">Transmembrane helix</keyword>
<comment type="caution">
    <text evidence="9">The sequence shown here is derived from an EMBL/GenBank/DDBJ whole genome shotgun (WGS) entry which is preliminary data.</text>
</comment>
<dbReference type="CDD" id="cd06225">
    <property type="entry name" value="HAMP"/>
    <property type="match status" value="1"/>
</dbReference>
<dbReference type="InterPro" id="IPR051310">
    <property type="entry name" value="MCP_chemotaxis"/>
</dbReference>
<dbReference type="PROSITE" id="PS50885">
    <property type="entry name" value="HAMP"/>
    <property type="match status" value="1"/>
</dbReference>
<evidence type="ECO:0000256" key="1">
    <source>
        <dbReference type="ARBA" id="ARBA00022481"/>
    </source>
</evidence>
<evidence type="ECO:0000256" key="3">
    <source>
        <dbReference type="PROSITE-ProRule" id="PRU00284"/>
    </source>
</evidence>
<evidence type="ECO:0000313" key="9">
    <source>
        <dbReference type="EMBL" id="MDP9902159.1"/>
    </source>
</evidence>
<dbReference type="InterPro" id="IPR004089">
    <property type="entry name" value="MCPsignal_dom"/>
</dbReference>
<dbReference type="SMART" id="SM00283">
    <property type="entry name" value="MA"/>
    <property type="match status" value="1"/>
</dbReference>
<feature type="coiled-coil region" evidence="4">
    <location>
        <begin position="270"/>
        <end position="307"/>
    </location>
</feature>
<gene>
    <name evidence="9" type="ORF">J2W36_004435</name>
</gene>
<keyword evidence="4" id="KW-0175">Coiled coil</keyword>
<feature type="transmembrane region" description="Helical" evidence="6">
    <location>
        <begin position="172"/>
        <end position="192"/>
    </location>
</feature>
<dbReference type="Gene3D" id="1.10.287.950">
    <property type="entry name" value="Methyl-accepting chemotaxis protein"/>
    <property type="match status" value="1"/>
</dbReference>
<feature type="domain" description="HAMP" evidence="8">
    <location>
        <begin position="194"/>
        <end position="246"/>
    </location>
</feature>
<dbReference type="PANTHER" id="PTHR43531">
    <property type="entry name" value="PROTEIN ICFG"/>
    <property type="match status" value="1"/>
</dbReference>
<dbReference type="CDD" id="cd19411">
    <property type="entry name" value="MCP2201-like_sensor"/>
    <property type="match status" value="1"/>
</dbReference>
<keyword evidence="6" id="KW-0472">Membrane</keyword>
<dbReference type="Pfam" id="PF00672">
    <property type="entry name" value="HAMP"/>
    <property type="match status" value="1"/>
</dbReference>
<dbReference type="Pfam" id="PF00015">
    <property type="entry name" value="MCPsignal"/>
    <property type="match status" value="1"/>
</dbReference>
<reference evidence="9 10" key="1">
    <citation type="submission" date="2023-07" db="EMBL/GenBank/DDBJ databases">
        <title>Sorghum-associated microbial communities from plants grown in Nebraska, USA.</title>
        <authorList>
            <person name="Schachtman D."/>
        </authorList>
    </citation>
    <scope>NUCLEOTIDE SEQUENCE [LARGE SCALE GENOMIC DNA]</scope>
    <source>
        <strain evidence="9 10">DS1607</strain>
    </source>
</reference>
<dbReference type="PRINTS" id="PR00260">
    <property type="entry name" value="CHEMTRNSDUCR"/>
</dbReference>
<keyword evidence="6" id="KW-0812">Transmembrane</keyword>
<dbReference type="PROSITE" id="PS50111">
    <property type="entry name" value="CHEMOTAXIS_TRANSDUC_2"/>
    <property type="match status" value="1"/>
</dbReference>
<name>A0ABT9SCU4_9BURK</name>
<evidence type="ECO:0000256" key="4">
    <source>
        <dbReference type="SAM" id="Coils"/>
    </source>
</evidence>
<protein>
    <submittedName>
        <fullName evidence="9">Methyl-accepting chemotaxis protein</fullName>
    </submittedName>
</protein>